<comment type="similarity">
    <text evidence="1">Belongs to the CutA family.</text>
</comment>
<dbReference type="InterPro" id="IPR015867">
    <property type="entry name" value="N-reg_PII/ATP_PRibTrfase_C"/>
</dbReference>
<dbReference type="InterPro" id="IPR011322">
    <property type="entry name" value="N-reg_PII-like_a/b"/>
</dbReference>
<dbReference type="SUPFAM" id="SSF54913">
    <property type="entry name" value="GlnB-like"/>
    <property type="match status" value="1"/>
</dbReference>
<keyword evidence="3" id="KW-1185">Reference proteome</keyword>
<organism evidence="2 3">
    <name type="scientific">Alteromonas ponticola</name>
    <dbReference type="NCBI Taxonomy" id="2720613"/>
    <lineage>
        <taxon>Bacteria</taxon>
        <taxon>Pseudomonadati</taxon>
        <taxon>Pseudomonadota</taxon>
        <taxon>Gammaproteobacteria</taxon>
        <taxon>Alteromonadales</taxon>
        <taxon>Alteromonadaceae</taxon>
        <taxon>Alteromonas/Salinimonas group</taxon>
        <taxon>Alteromonas</taxon>
    </lineage>
</organism>
<dbReference type="Proteomes" id="UP000709336">
    <property type="component" value="Unassembled WGS sequence"/>
</dbReference>
<dbReference type="Pfam" id="PF03091">
    <property type="entry name" value="CutA1"/>
    <property type="match status" value="1"/>
</dbReference>
<dbReference type="PANTHER" id="PTHR23419">
    <property type="entry name" value="DIVALENT CATION TOLERANCE CUTA-RELATED"/>
    <property type="match status" value="1"/>
</dbReference>
<dbReference type="Gene3D" id="3.30.70.120">
    <property type="match status" value="1"/>
</dbReference>
<name>A0ABX1R6H1_9ALTE</name>
<evidence type="ECO:0000313" key="3">
    <source>
        <dbReference type="Proteomes" id="UP000709336"/>
    </source>
</evidence>
<dbReference type="PANTHER" id="PTHR23419:SF8">
    <property type="entry name" value="FI09726P"/>
    <property type="match status" value="1"/>
</dbReference>
<comment type="caution">
    <text evidence="2">The sequence shown here is derived from an EMBL/GenBank/DDBJ whole genome shotgun (WGS) entry which is preliminary data.</text>
</comment>
<dbReference type="RefSeq" id="WP_169211375.1">
    <property type="nucleotide sequence ID" value="NZ_JAATNW010000006.1"/>
</dbReference>
<dbReference type="InterPro" id="IPR004323">
    <property type="entry name" value="Ion_tolerance_CutA"/>
</dbReference>
<gene>
    <name evidence="2" type="ORF">HCJ96_12370</name>
</gene>
<evidence type="ECO:0000256" key="1">
    <source>
        <dbReference type="ARBA" id="ARBA00010169"/>
    </source>
</evidence>
<evidence type="ECO:0000313" key="2">
    <source>
        <dbReference type="EMBL" id="NMH60823.1"/>
    </source>
</evidence>
<protein>
    <submittedName>
        <fullName evidence="2">Divalent-cation tolerance protein CutA</fullName>
    </submittedName>
</protein>
<sequence length="105" mass="11734">MSVCLVFCTVPEENLAKKVASALVDKKLAACVKIIPRVSAVYRWEGKVITDTECQLIIKTVTDCVEEAFTLVHRHHPYDVPEWLVVPDVQGSDSYISWIGEQTTA</sequence>
<reference evidence="2 3" key="1">
    <citation type="submission" date="2020-03" db="EMBL/GenBank/DDBJ databases">
        <title>Alteromonas ponticola sp. nov., isolated from seawater.</title>
        <authorList>
            <person name="Yoon J.-H."/>
            <person name="Kim Y.-O."/>
        </authorList>
    </citation>
    <scope>NUCLEOTIDE SEQUENCE [LARGE SCALE GENOMIC DNA]</scope>
    <source>
        <strain evidence="2 3">MYP5</strain>
    </source>
</reference>
<accession>A0ABX1R6H1</accession>
<dbReference type="EMBL" id="JAATNW010000006">
    <property type="protein sequence ID" value="NMH60823.1"/>
    <property type="molecule type" value="Genomic_DNA"/>
</dbReference>
<proteinExistence type="inferred from homology"/>